<reference evidence="3 4" key="1">
    <citation type="submission" date="2020-02" db="EMBL/GenBank/DDBJ databases">
        <title>Whole-genome analyses of novel actinobacteria.</title>
        <authorList>
            <person name="Sahin N."/>
            <person name="Tatar D."/>
        </authorList>
    </citation>
    <scope>NUCLEOTIDE SEQUENCE [LARGE SCALE GENOMIC DNA]</scope>
    <source>
        <strain evidence="3 4">SB3404</strain>
    </source>
</reference>
<dbReference type="InterPro" id="IPR051276">
    <property type="entry name" value="Saccharopine_DH-like_oxidrdct"/>
</dbReference>
<protein>
    <submittedName>
        <fullName evidence="3">Saccharopine dehydrogenase</fullName>
    </submittedName>
</protein>
<dbReference type="GO" id="GO:0005886">
    <property type="term" value="C:plasma membrane"/>
    <property type="evidence" value="ECO:0007669"/>
    <property type="project" value="TreeGrafter"/>
</dbReference>
<dbReference type="RefSeq" id="WP_165301742.1">
    <property type="nucleotide sequence ID" value="NZ_JAAKZZ010000392.1"/>
</dbReference>
<dbReference type="AlphaFoldDB" id="A0A6G4X5A5"/>
<dbReference type="InterPro" id="IPR036291">
    <property type="entry name" value="NAD(P)-bd_dom_sf"/>
</dbReference>
<dbReference type="InterPro" id="IPR005097">
    <property type="entry name" value="Sacchrp_dh_NADP-bd"/>
</dbReference>
<dbReference type="Pfam" id="PF03435">
    <property type="entry name" value="Sacchrp_dh_NADP"/>
    <property type="match status" value="1"/>
</dbReference>
<dbReference type="PANTHER" id="PTHR12286:SF5">
    <property type="entry name" value="SACCHAROPINE DEHYDROGENASE-LIKE OXIDOREDUCTASE"/>
    <property type="match status" value="1"/>
</dbReference>
<dbReference type="Proteomes" id="UP000477722">
    <property type="component" value="Unassembled WGS sequence"/>
</dbReference>
<name>A0A6G4X5A5_9ACTN</name>
<evidence type="ECO:0000256" key="1">
    <source>
        <dbReference type="SAM" id="MobiDB-lite"/>
    </source>
</evidence>
<evidence type="ECO:0000313" key="3">
    <source>
        <dbReference type="EMBL" id="NGO72050.1"/>
    </source>
</evidence>
<comment type="caution">
    <text evidence="3">The sequence shown here is derived from an EMBL/GenBank/DDBJ whole genome shotgun (WGS) entry which is preliminary data.</text>
</comment>
<dbReference type="SUPFAM" id="SSF51735">
    <property type="entry name" value="NAD(P)-binding Rossmann-fold domains"/>
    <property type="match status" value="1"/>
</dbReference>
<accession>A0A6G4X5A5</accession>
<dbReference type="EMBL" id="JAAKZZ010000392">
    <property type="protein sequence ID" value="NGO72050.1"/>
    <property type="molecule type" value="Genomic_DNA"/>
</dbReference>
<dbReference type="Gene3D" id="3.40.50.720">
    <property type="entry name" value="NAD(P)-binding Rossmann-like Domain"/>
    <property type="match status" value="1"/>
</dbReference>
<feature type="region of interest" description="Disordered" evidence="1">
    <location>
        <begin position="199"/>
        <end position="226"/>
    </location>
</feature>
<proteinExistence type="predicted"/>
<sequence>MAEVTQEREFDVVLFGATGFTGALTAEYLVRHTPDDCRWAVAGRDRGRLEALRGRLAAIRPECAELPLLHADAADAASMRELAARARVVATTVGPYIRYGAPLVAACAAAGTDYVDLCGEPEFVDLMYLRYHFQARETGARLVHACGFDSVPYDLGTQFTVERLPEGEPLRVAAYVRVHAAFSGGTYASTLFSVARSDRAQRTARERRTADPRPAHRSVRTPLGRIGRTPAHTGLDAWAVPLPTIDPQIVGRSAAALERYGPRFSYSEYAALPNLPLTVGAVAGAGAVAAAVRLPAARRFLLTRRTAGEGPGAERRARSWFTVRFSGEGGGRRVLTEVSGGDPGYDETSKILAEAALCLASDPLPAASGQLTPAVAMGGALRERLVAADLGFRVLAESEVQEPEV</sequence>
<evidence type="ECO:0000259" key="2">
    <source>
        <dbReference type="Pfam" id="PF03435"/>
    </source>
</evidence>
<feature type="domain" description="Saccharopine dehydrogenase NADP binding" evidence="2">
    <location>
        <begin position="12"/>
        <end position="140"/>
    </location>
</feature>
<keyword evidence="4" id="KW-1185">Reference proteome</keyword>
<dbReference type="PANTHER" id="PTHR12286">
    <property type="entry name" value="SACCHAROPINE DEHYDROGENASE-LIKE OXIDOREDUCTASE"/>
    <property type="match status" value="1"/>
</dbReference>
<evidence type="ECO:0000313" key="4">
    <source>
        <dbReference type="Proteomes" id="UP000477722"/>
    </source>
</evidence>
<organism evidence="3 4">
    <name type="scientific">Streptomyces boncukensis</name>
    <dbReference type="NCBI Taxonomy" id="2711219"/>
    <lineage>
        <taxon>Bacteria</taxon>
        <taxon>Bacillati</taxon>
        <taxon>Actinomycetota</taxon>
        <taxon>Actinomycetes</taxon>
        <taxon>Kitasatosporales</taxon>
        <taxon>Streptomycetaceae</taxon>
        <taxon>Streptomyces</taxon>
    </lineage>
</organism>
<feature type="compositionally biased region" description="Basic and acidic residues" evidence="1">
    <location>
        <begin position="199"/>
        <end position="214"/>
    </location>
</feature>
<dbReference type="GO" id="GO:0009247">
    <property type="term" value="P:glycolipid biosynthetic process"/>
    <property type="evidence" value="ECO:0007669"/>
    <property type="project" value="TreeGrafter"/>
</dbReference>
<gene>
    <name evidence="3" type="ORF">G5C65_27620</name>
</gene>